<reference evidence="1" key="1">
    <citation type="journal article" date="2022" name="bioRxiv">
        <title>Sequencing and chromosome-scale assembly of the giantPleurodeles waltlgenome.</title>
        <authorList>
            <person name="Brown T."/>
            <person name="Elewa A."/>
            <person name="Iarovenko S."/>
            <person name="Subramanian E."/>
            <person name="Araus A.J."/>
            <person name="Petzold A."/>
            <person name="Susuki M."/>
            <person name="Suzuki K.-i.T."/>
            <person name="Hayashi T."/>
            <person name="Toyoda A."/>
            <person name="Oliveira C."/>
            <person name="Osipova E."/>
            <person name="Leigh N.D."/>
            <person name="Simon A."/>
            <person name="Yun M.H."/>
        </authorList>
    </citation>
    <scope>NUCLEOTIDE SEQUENCE</scope>
    <source>
        <strain evidence="1">20211129_DDA</strain>
        <tissue evidence="1">Liver</tissue>
    </source>
</reference>
<comment type="caution">
    <text evidence="1">The sequence shown here is derived from an EMBL/GenBank/DDBJ whole genome shotgun (WGS) entry which is preliminary data.</text>
</comment>
<proteinExistence type="predicted"/>
<sequence length="118" mass="12592">MESVSGTLAVGGAKEGACSEALRALAQKLPDKSMLHGSKSGEPMLGLIYSSIKQLQEETCMENSRARIATKQLQVAVRKVNRICSEIGERISAIEDRTAAMEANGGSRNPTDGCHMEV</sequence>
<name>A0AAV7QDA1_PLEWA</name>
<keyword evidence="2" id="KW-1185">Reference proteome</keyword>
<protein>
    <submittedName>
        <fullName evidence="1">Uncharacterized protein</fullName>
    </submittedName>
</protein>
<dbReference type="AlphaFoldDB" id="A0AAV7QDA1"/>
<evidence type="ECO:0000313" key="2">
    <source>
        <dbReference type="Proteomes" id="UP001066276"/>
    </source>
</evidence>
<dbReference type="Proteomes" id="UP001066276">
    <property type="component" value="Chromosome 6"/>
</dbReference>
<accession>A0AAV7QDA1</accession>
<gene>
    <name evidence="1" type="ORF">NDU88_004526</name>
</gene>
<dbReference type="EMBL" id="JANPWB010000010">
    <property type="protein sequence ID" value="KAJ1138135.1"/>
    <property type="molecule type" value="Genomic_DNA"/>
</dbReference>
<evidence type="ECO:0000313" key="1">
    <source>
        <dbReference type="EMBL" id="KAJ1138135.1"/>
    </source>
</evidence>
<organism evidence="1 2">
    <name type="scientific">Pleurodeles waltl</name>
    <name type="common">Iberian ribbed newt</name>
    <dbReference type="NCBI Taxonomy" id="8319"/>
    <lineage>
        <taxon>Eukaryota</taxon>
        <taxon>Metazoa</taxon>
        <taxon>Chordata</taxon>
        <taxon>Craniata</taxon>
        <taxon>Vertebrata</taxon>
        <taxon>Euteleostomi</taxon>
        <taxon>Amphibia</taxon>
        <taxon>Batrachia</taxon>
        <taxon>Caudata</taxon>
        <taxon>Salamandroidea</taxon>
        <taxon>Salamandridae</taxon>
        <taxon>Pleurodelinae</taxon>
        <taxon>Pleurodeles</taxon>
    </lineage>
</organism>